<organism evidence="1">
    <name type="scientific">Arundo donax</name>
    <name type="common">Giant reed</name>
    <name type="synonym">Donax arundinaceus</name>
    <dbReference type="NCBI Taxonomy" id="35708"/>
    <lineage>
        <taxon>Eukaryota</taxon>
        <taxon>Viridiplantae</taxon>
        <taxon>Streptophyta</taxon>
        <taxon>Embryophyta</taxon>
        <taxon>Tracheophyta</taxon>
        <taxon>Spermatophyta</taxon>
        <taxon>Magnoliopsida</taxon>
        <taxon>Liliopsida</taxon>
        <taxon>Poales</taxon>
        <taxon>Poaceae</taxon>
        <taxon>PACMAD clade</taxon>
        <taxon>Arundinoideae</taxon>
        <taxon>Arundineae</taxon>
        <taxon>Arundo</taxon>
    </lineage>
</organism>
<dbReference type="EMBL" id="GBRH01262969">
    <property type="protein sequence ID" value="JAD34926.1"/>
    <property type="molecule type" value="Transcribed_RNA"/>
</dbReference>
<accession>A0A0A8Z7Z5</accession>
<protein>
    <submittedName>
        <fullName evidence="1">Uncharacterized protein</fullName>
    </submittedName>
</protein>
<dbReference type="AlphaFoldDB" id="A0A0A8Z7Z5"/>
<proteinExistence type="predicted"/>
<evidence type="ECO:0000313" key="1">
    <source>
        <dbReference type="EMBL" id="JAD34926.1"/>
    </source>
</evidence>
<reference evidence="1" key="1">
    <citation type="submission" date="2014-09" db="EMBL/GenBank/DDBJ databases">
        <authorList>
            <person name="Magalhaes I.L.F."/>
            <person name="Oliveira U."/>
            <person name="Santos F.R."/>
            <person name="Vidigal T.H.D.A."/>
            <person name="Brescovit A.D."/>
            <person name="Santos A.J."/>
        </authorList>
    </citation>
    <scope>NUCLEOTIDE SEQUENCE</scope>
    <source>
        <tissue evidence="1">Shoot tissue taken approximately 20 cm above the soil surface</tissue>
    </source>
</reference>
<name>A0A0A8Z7Z5_ARUDO</name>
<sequence length="23" mass="2727">MSLICLFNHIKMFIIALQFDQSN</sequence>
<reference evidence="1" key="2">
    <citation type="journal article" date="2015" name="Data Brief">
        <title>Shoot transcriptome of the giant reed, Arundo donax.</title>
        <authorList>
            <person name="Barrero R.A."/>
            <person name="Guerrero F.D."/>
            <person name="Moolhuijzen P."/>
            <person name="Goolsby J.A."/>
            <person name="Tidwell J."/>
            <person name="Bellgard S.E."/>
            <person name="Bellgard M.I."/>
        </authorList>
    </citation>
    <scope>NUCLEOTIDE SEQUENCE</scope>
    <source>
        <tissue evidence="1">Shoot tissue taken approximately 20 cm above the soil surface</tissue>
    </source>
</reference>